<accession>A0ABQ6MFB3</accession>
<feature type="compositionally biased region" description="Basic residues" evidence="1">
    <location>
        <begin position="685"/>
        <end position="708"/>
    </location>
</feature>
<feature type="compositionally biased region" description="Basic and acidic residues" evidence="1">
    <location>
        <begin position="845"/>
        <end position="861"/>
    </location>
</feature>
<feature type="compositionally biased region" description="Pro residues" evidence="1">
    <location>
        <begin position="771"/>
        <end position="781"/>
    </location>
</feature>
<evidence type="ECO:0000313" key="3">
    <source>
        <dbReference type="EMBL" id="GMI25307.1"/>
    </source>
</evidence>
<keyword evidence="4" id="KW-1185">Reference proteome</keyword>
<feature type="non-terminal residue" evidence="3">
    <location>
        <position position="1"/>
    </location>
</feature>
<dbReference type="Proteomes" id="UP001165060">
    <property type="component" value="Unassembled WGS sequence"/>
</dbReference>
<feature type="compositionally biased region" description="Basic and acidic residues" evidence="1">
    <location>
        <begin position="785"/>
        <end position="801"/>
    </location>
</feature>
<reference evidence="3 4" key="1">
    <citation type="journal article" date="2023" name="Commun. Biol.">
        <title>Genome analysis of Parmales, the sister group of diatoms, reveals the evolutionary specialization of diatoms from phago-mixotrophs to photoautotrophs.</title>
        <authorList>
            <person name="Ban H."/>
            <person name="Sato S."/>
            <person name="Yoshikawa S."/>
            <person name="Yamada K."/>
            <person name="Nakamura Y."/>
            <person name="Ichinomiya M."/>
            <person name="Sato N."/>
            <person name="Blanc-Mathieu R."/>
            <person name="Endo H."/>
            <person name="Kuwata A."/>
            <person name="Ogata H."/>
        </authorList>
    </citation>
    <scope>NUCLEOTIDE SEQUENCE [LARGE SCALE GENOMIC DNA]</scope>
</reference>
<name>A0ABQ6MFB3_9STRA</name>
<keyword evidence="2" id="KW-0812">Transmembrane</keyword>
<comment type="caution">
    <text evidence="3">The sequence shown here is derived from an EMBL/GenBank/DDBJ whole genome shotgun (WGS) entry which is preliminary data.</text>
</comment>
<feature type="compositionally biased region" description="Polar residues" evidence="1">
    <location>
        <begin position="731"/>
        <end position="745"/>
    </location>
</feature>
<sequence>PPPPPQANYDLPTYGHPGAWPLNEQFPLSRAADRTQQYIYTMDLDGLLFGGGYGFGTPSGYYTSVDSSHTELFRFGSMNEDMGGVPLQDIYDFFDAYPAPPIKTYITQASTGEFSLNVWGEFNDYSDVDWDNGDEDAYEAWGELLVDAFSGYSCADGGLTNPHISSFRGATFRNSDDYLYAANFAVGQWQTAYGDGVHVGTSADVCLIDDDLDEDGDCYVGYGFMTMFYGRSYKTKKFQPAWDLSDDDIELSAAWKNGELLLDSLDSSDYDGGQSGSQGGSEGGNQNQRRLSSAAEYDGSCGMSSWESVTETLTGGATLPCNCDRHGHAYIGIPMASRMELTRTDWSMGGETAYFQSCYDFQELGDYDHTYHSGMGTNHGWWMGHGGEETYNPSAYMRMTDHVTIQLFGLGYMESDYGGIDLADVYNVMKKIKWTADFQLVPAFVYEDGAGNIVLRWMSTDDSVLAEIYEELTALMGNPSGGTPSSGVYNYCARSPVGDTASNGCAMNGLVDGSGSTGGDGGFCLNSVLAVEPKWNDGGAASYLEYANGVVDEWRDKGACAPVTSSSAVGGQYSSCLALFYNDATPSTVWCKNGVGPKDVQGTSLWSSTYTYLTVPNWQGTNSGNSITDIVDVTNLNSIFVGLVLLVGITAAGGLGIFLVALAVRKWARRKRRGMSNREILFGKSGKKRRGKGDKKRGKSRSKSRTKGTGKYVDLDSATIPESIASGAPTYASSGAPTYASSVAPTDASSVAPTYASSVAPTYASDAYAPPDVPFDAPPDMPNLRNEEGARDEAYRREKEERKRRRREKKKLEEDYSVMSEDRSMASGRPDDRVDRHRRLSMSPDEPRRSGSRREREREGGGKVQRRSSSAKSNKKKSSEDSDREQVRSERARQRLSSPERARSPEKKSKNSFVV</sequence>
<organism evidence="3 4">
    <name type="scientific">Tetraparma gracilis</name>
    <dbReference type="NCBI Taxonomy" id="2962635"/>
    <lineage>
        <taxon>Eukaryota</taxon>
        <taxon>Sar</taxon>
        <taxon>Stramenopiles</taxon>
        <taxon>Ochrophyta</taxon>
        <taxon>Bolidophyceae</taxon>
        <taxon>Parmales</taxon>
        <taxon>Triparmaceae</taxon>
        <taxon>Tetraparma</taxon>
    </lineage>
</organism>
<evidence type="ECO:0000313" key="4">
    <source>
        <dbReference type="Proteomes" id="UP001165060"/>
    </source>
</evidence>
<protein>
    <submittedName>
        <fullName evidence="3">Uncharacterized protein</fullName>
    </submittedName>
</protein>
<feature type="compositionally biased region" description="Basic and acidic residues" evidence="1">
    <location>
        <begin position="877"/>
        <end position="909"/>
    </location>
</feature>
<feature type="compositionally biased region" description="Basic and acidic residues" evidence="1">
    <location>
        <begin position="810"/>
        <end position="835"/>
    </location>
</feature>
<evidence type="ECO:0000256" key="1">
    <source>
        <dbReference type="SAM" id="MobiDB-lite"/>
    </source>
</evidence>
<gene>
    <name evidence="3" type="ORF">TeGR_g12728</name>
</gene>
<dbReference type="EMBL" id="BRYB01000211">
    <property type="protein sequence ID" value="GMI25307.1"/>
    <property type="molecule type" value="Genomic_DNA"/>
</dbReference>
<keyword evidence="2" id="KW-0472">Membrane</keyword>
<feature type="region of interest" description="Disordered" evidence="1">
    <location>
        <begin position="769"/>
        <end position="915"/>
    </location>
</feature>
<keyword evidence="2" id="KW-1133">Transmembrane helix</keyword>
<feature type="compositionally biased region" description="Gly residues" evidence="1">
    <location>
        <begin position="273"/>
        <end position="283"/>
    </location>
</feature>
<feature type="transmembrane region" description="Helical" evidence="2">
    <location>
        <begin position="639"/>
        <end position="664"/>
    </location>
</feature>
<feature type="region of interest" description="Disordered" evidence="1">
    <location>
        <begin position="726"/>
        <end position="745"/>
    </location>
</feature>
<evidence type="ECO:0000256" key="2">
    <source>
        <dbReference type="SAM" id="Phobius"/>
    </source>
</evidence>
<feature type="region of interest" description="Disordered" evidence="1">
    <location>
        <begin position="678"/>
        <end position="713"/>
    </location>
</feature>
<feature type="region of interest" description="Disordered" evidence="1">
    <location>
        <begin position="270"/>
        <end position="292"/>
    </location>
</feature>
<proteinExistence type="predicted"/>